<evidence type="ECO:0000313" key="8">
    <source>
        <dbReference type="EMBL" id="MFB9907982.1"/>
    </source>
</evidence>
<dbReference type="Pfam" id="PF07681">
    <property type="entry name" value="DoxX"/>
    <property type="match status" value="1"/>
</dbReference>
<dbReference type="EMBL" id="JBHLZU010000026">
    <property type="protein sequence ID" value="MFB9907982.1"/>
    <property type="molecule type" value="Genomic_DNA"/>
</dbReference>
<sequence length="191" mass="19400">MSTNGESAFGPSSTSSAKSGEIRPFTWTAGADFGQLVLRFALGGTFIAHGAQKVFGAFGGPGISGFAQFLQSKGFTQTTLLAWITGLTELVGGALVVVGLFTPLAAAGLLAIMINVVALKWGGGFFLGQQAAGFEFDLVLGAMAAGLVLTGPGRLGLDTGFFWSRRPLGVGVGCLVIAVGSALLTQLVLRA</sequence>
<dbReference type="Proteomes" id="UP001589693">
    <property type="component" value="Unassembled WGS sequence"/>
</dbReference>
<organism evidence="8 9">
    <name type="scientific">Allokutzneria oryzae</name>
    <dbReference type="NCBI Taxonomy" id="1378989"/>
    <lineage>
        <taxon>Bacteria</taxon>
        <taxon>Bacillati</taxon>
        <taxon>Actinomycetota</taxon>
        <taxon>Actinomycetes</taxon>
        <taxon>Pseudonocardiales</taxon>
        <taxon>Pseudonocardiaceae</taxon>
        <taxon>Allokutzneria</taxon>
    </lineage>
</organism>
<evidence type="ECO:0000313" key="9">
    <source>
        <dbReference type="Proteomes" id="UP001589693"/>
    </source>
</evidence>
<protein>
    <submittedName>
        <fullName evidence="8">DoxX family protein</fullName>
    </submittedName>
</protein>
<evidence type="ECO:0000256" key="2">
    <source>
        <dbReference type="ARBA" id="ARBA00006679"/>
    </source>
</evidence>
<dbReference type="PANTHER" id="PTHR33452:SF1">
    <property type="entry name" value="INNER MEMBRANE PROTEIN YPHA-RELATED"/>
    <property type="match status" value="1"/>
</dbReference>
<name>A0ABV6A481_9PSEU</name>
<dbReference type="InterPro" id="IPR051907">
    <property type="entry name" value="DoxX-like_oxidoreductase"/>
</dbReference>
<evidence type="ECO:0000256" key="1">
    <source>
        <dbReference type="ARBA" id="ARBA00004651"/>
    </source>
</evidence>
<proteinExistence type="inferred from homology"/>
<keyword evidence="9" id="KW-1185">Reference proteome</keyword>
<keyword evidence="3" id="KW-1003">Cell membrane</keyword>
<comment type="similarity">
    <text evidence="2">Belongs to the DoxX family.</text>
</comment>
<accession>A0ABV6A481</accession>
<feature type="transmembrane region" description="Helical" evidence="7">
    <location>
        <begin position="138"/>
        <end position="157"/>
    </location>
</feature>
<feature type="transmembrane region" description="Helical" evidence="7">
    <location>
        <begin position="80"/>
        <end position="101"/>
    </location>
</feature>
<keyword evidence="5 7" id="KW-1133">Transmembrane helix</keyword>
<gene>
    <name evidence="8" type="ORF">ACFFQA_28955</name>
</gene>
<feature type="transmembrane region" description="Helical" evidence="7">
    <location>
        <begin position="107"/>
        <end position="126"/>
    </location>
</feature>
<evidence type="ECO:0000256" key="6">
    <source>
        <dbReference type="ARBA" id="ARBA00023136"/>
    </source>
</evidence>
<keyword evidence="6 7" id="KW-0472">Membrane</keyword>
<evidence type="ECO:0000256" key="7">
    <source>
        <dbReference type="SAM" id="Phobius"/>
    </source>
</evidence>
<reference evidence="8 9" key="1">
    <citation type="submission" date="2024-09" db="EMBL/GenBank/DDBJ databases">
        <authorList>
            <person name="Sun Q."/>
            <person name="Mori K."/>
        </authorList>
    </citation>
    <scope>NUCLEOTIDE SEQUENCE [LARGE SCALE GENOMIC DNA]</scope>
    <source>
        <strain evidence="8 9">TBRC 7907</strain>
    </source>
</reference>
<dbReference type="PANTHER" id="PTHR33452">
    <property type="entry name" value="OXIDOREDUCTASE CATD-RELATED"/>
    <property type="match status" value="1"/>
</dbReference>
<evidence type="ECO:0000256" key="4">
    <source>
        <dbReference type="ARBA" id="ARBA00022692"/>
    </source>
</evidence>
<evidence type="ECO:0000256" key="3">
    <source>
        <dbReference type="ARBA" id="ARBA00022475"/>
    </source>
</evidence>
<dbReference type="RefSeq" id="WP_377859104.1">
    <property type="nucleotide sequence ID" value="NZ_JBHLZU010000026.1"/>
</dbReference>
<feature type="transmembrane region" description="Helical" evidence="7">
    <location>
        <begin position="169"/>
        <end position="189"/>
    </location>
</feature>
<evidence type="ECO:0000256" key="5">
    <source>
        <dbReference type="ARBA" id="ARBA00022989"/>
    </source>
</evidence>
<keyword evidence="4 7" id="KW-0812">Transmembrane</keyword>
<dbReference type="InterPro" id="IPR032808">
    <property type="entry name" value="DoxX"/>
</dbReference>
<comment type="subcellular location">
    <subcellularLocation>
        <location evidence="1">Cell membrane</location>
        <topology evidence="1">Multi-pass membrane protein</topology>
    </subcellularLocation>
</comment>
<comment type="caution">
    <text evidence="8">The sequence shown here is derived from an EMBL/GenBank/DDBJ whole genome shotgun (WGS) entry which is preliminary data.</text>
</comment>